<dbReference type="InterPro" id="IPR029016">
    <property type="entry name" value="GAF-like_dom_sf"/>
</dbReference>
<evidence type="ECO:0000313" key="10">
    <source>
        <dbReference type="Proteomes" id="UP000008457"/>
    </source>
</evidence>
<evidence type="ECO:0000259" key="8">
    <source>
        <dbReference type="PROSITE" id="PS50109"/>
    </source>
</evidence>
<keyword evidence="5" id="KW-0808">Transferase</keyword>
<keyword evidence="7" id="KW-0902">Two-component regulatory system</keyword>
<sequence>MIQTGFILMRLIGGKGMSQQVNASVVYNMRLLWTAIQRSWQRSVKKELHPRELKGTKVLSVKEITAIKKEKGHFLDFISAYLDYIEFLVMSKPYSIIFCDGYGITLNHRAYGIDILVQEGMIWGEDYIGINAMGTCLKEETPTMVMGEEHDWDFLKDKASFAVPLLDIDCNIIGALGIILTLNDGDPAIMALMIMMADMISKHWAVDKELLLLRDRLAASERAEENVQNNASVLSHEVRNSISTLGAYIQLLQLDKLVDDERANKMLQEMARVNRMMQDFRRLTKYIKFKFSNFNINAVLNKVIEFILPKAQLKGIEIITELDDREIYINGDMDAIEQVFLNLLENAIQAIERDRGHIWIKSMRSNDSVKIIIRDDGCGISDENKANLFKPFFTTKASGSGIGLAFCKDVLKAHGGDITAESQEGEGTSFTITLPLGNRI</sequence>
<evidence type="ECO:0000313" key="9">
    <source>
        <dbReference type="EMBL" id="AEE95635.1"/>
    </source>
</evidence>
<dbReference type="Gene3D" id="1.10.287.130">
    <property type="match status" value="1"/>
</dbReference>
<dbReference type="PRINTS" id="PR00344">
    <property type="entry name" value="BCTRLSENSOR"/>
</dbReference>
<comment type="catalytic activity">
    <reaction evidence="1">
        <text>ATP + protein L-histidine = ADP + protein N-phospho-L-histidine.</text>
        <dbReference type="EC" id="2.7.13.3"/>
    </reaction>
</comment>
<evidence type="ECO:0000256" key="3">
    <source>
        <dbReference type="ARBA" id="ARBA00012438"/>
    </source>
</evidence>
<dbReference type="SUPFAM" id="SSF47384">
    <property type="entry name" value="Homodimeric domain of signal transducing histidine kinase"/>
    <property type="match status" value="1"/>
</dbReference>
<feature type="domain" description="Histidine kinase" evidence="8">
    <location>
        <begin position="233"/>
        <end position="438"/>
    </location>
</feature>
<dbReference type="FunFam" id="3.30.565.10:FF:000006">
    <property type="entry name" value="Sensor histidine kinase WalK"/>
    <property type="match status" value="1"/>
</dbReference>
<dbReference type="CDD" id="cd00082">
    <property type="entry name" value="HisKA"/>
    <property type="match status" value="1"/>
</dbReference>
<dbReference type="PROSITE" id="PS50109">
    <property type="entry name" value="HIS_KIN"/>
    <property type="match status" value="1"/>
</dbReference>
<dbReference type="SMART" id="SM00387">
    <property type="entry name" value="HATPase_c"/>
    <property type="match status" value="1"/>
</dbReference>
<dbReference type="InterPro" id="IPR036097">
    <property type="entry name" value="HisK_dim/P_sf"/>
</dbReference>
<organism evidence="9 10">
    <name type="scientific">Mahella australiensis (strain DSM 15567 / CIP 107919 / 50-1 BON)</name>
    <dbReference type="NCBI Taxonomy" id="697281"/>
    <lineage>
        <taxon>Bacteria</taxon>
        <taxon>Bacillati</taxon>
        <taxon>Bacillota</taxon>
        <taxon>Clostridia</taxon>
        <taxon>Thermoanaerobacterales</taxon>
        <taxon>Thermoanaerobacterales Family IV. Incertae Sedis</taxon>
        <taxon>Mahella</taxon>
    </lineage>
</organism>
<dbReference type="PANTHER" id="PTHR43547:SF2">
    <property type="entry name" value="HYBRID SIGNAL TRANSDUCTION HISTIDINE KINASE C"/>
    <property type="match status" value="1"/>
</dbReference>
<dbReference type="InterPro" id="IPR003594">
    <property type="entry name" value="HATPase_dom"/>
</dbReference>
<protein>
    <recommendedName>
        <fullName evidence="3">histidine kinase</fullName>
        <ecNumber evidence="3">2.7.13.3</ecNumber>
    </recommendedName>
</protein>
<proteinExistence type="predicted"/>
<dbReference type="KEGG" id="mas:Mahau_0419"/>
<dbReference type="AlphaFoldDB" id="F3ZYB0"/>
<evidence type="ECO:0000256" key="6">
    <source>
        <dbReference type="ARBA" id="ARBA00022777"/>
    </source>
</evidence>
<dbReference type="InterPro" id="IPR036890">
    <property type="entry name" value="HATPase_C_sf"/>
</dbReference>
<dbReference type="STRING" id="697281.Mahau_0419"/>
<dbReference type="PANTHER" id="PTHR43547">
    <property type="entry name" value="TWO-COMPONENT HISTIDINE KINASE"/>
    <property type="match status" value="1"/>
</dbReference>
<dbReference type="GO" id="GO:0000155">
    <property type="term" value="F:phosphorelay sensor kinase activity"/>
    <property type="evidence" value="ECO:0007669"/>
    <property type="project" value="InterPro"/>
</dbReference>
<dbReference type="SUPFAM" id="SSF55874">
    <property type="entry name" value="ATPase domain of HSP90 chaperone/DNA topoisomerase II/histidine kinase"/>
    <property type="match status" value="1"/>
</dbReference>
<evidence type="ECO:0000256" key="4">
    <source>
        <dbReference type="ARBA" id="ARBA00022553"/>
    </source>
</evidence>
<evidence type="ECO:0000256" key="2">
    <source>
        <dbReference type="ARBA" id="ARBA00004370"/>
    </source>
</evidence>
<accession>F3ZYB0</accession>
<dbReference type="InterPro" id="IPR005467">
    <property type="entry name" value="His_kinase_dom"/>
</dbReference>
<dbReference type="Gene3D" id="3.30.565.10">
    <property type="entry name" value="Histidine kinase-like ATPase, C-terminal domain"/>
    <property type="match status" value="1"/>
</dbReference>
<gene>
    <name evidence="9" type="ordered locus">Mahau_0419</name>
</gene>
<dbReference type="Gene3D" id="3.30.450.40">
    <property type="match status" value="1"/>
</dbReference>
<evidence type="ECO:0000256" key="5">
    <source>
        <dbReference type="ARBA" id="ARBA00022679"/>
    </source>
</evidence>
<dbReference type="GO" id="GO:0016020">
    <property type="term" value="C:membrane"/>
    <property type="evidence" value="ECO:0007669"/>
    <property type="project" value="UniProtKB-SubCell"/>
</dbReference>
<dbReference type="EMBL" id="CP002360">
    <property type="protein sequence ID" value="AEE95635.1"/>
    <property type="molecule type" value="Genomic_DNA"/>
</dbReference>
<keyword evidence="4" id="KW-0597">Phosphoprotein</keyword>
<name>F3ZYB0_MAHA5</name>
<dbReference type="InterPro" id="IPR004358">
    <property type="entry name" value="Sig_transdc_His_kin-like_C"/>
</dbReference>
<dbReference type="eggNOG" id="COG4191">
    <property type="taxonomic scope" value="Bacteria"/>
</dbReference>
<evidence type="ECO:0000256" key="1">
    <source>
        <dbReference type="ARBA" id="ARBA00000085"/>
    </source>
</evidence>
<keyword evidence="6 9" id="KW-0418">Kinase</keyword>
<dbReference type="Pfam" id="PF02518">
    <property type="entry name" value="HATPase_c"/>
    <property type="match status" value="1"/>
</dbReference>
<dbReference type="InterPro" id="IPR003661">
    <property type="entry name" value="HisK_dim/P_dom"/>
</dbReference>
<evidence type="ECO:0000256" key="7">
    <source>
        <dbReference type="ARBA" id="ARBA00023012"/>
    </source>
</evidence>
<reference evidence="9 10" key="2">
    <citation type="journal article" date="2011" name="Stand. Genomic Sci.">
        <title>Complete genome sequence of Mahella australiensis type strain (50-1 BON).</title>
        <authorList>
            <person name="Sikorski J."/>
            <person name="Teshima H."/>
            <person name="Nolan M."/>
            <person name="Lucas S."/>
            <person name="Hammon N."/>
            <person name="Deshpande S."/>
            <person name="Cheng J.F."/>
            <person name="Pitluck S."/>
            <person name="Liolios K."/>
            <person name="Pagani I."/>
            <person name="Ivanova N."/>
            <person name="Huntemann M."/>
            <person name="Mavromatis K."/>
            <person name="Ovchinikova G."/>
            <person name="Pati A."/>
            <person name="Tapia R."/>
            <person name="Han C."/>
            <person name="Goodwin L."/>
            <person name="Chen A."/>
            <person name="Palaniappan K."/>
            <person name="Land M."/>
            <person name="Hauser L."/>
            <person name="Ngatchou-Djao O.D."/>
            <person name="Rohde M."/>
            <person name="Pukall R."/>
            <person name="Spring S."/>
            <person name="Abt B."/>
            <person name="Goker M."/>
            <person name="Detter J.C."/>
            <person name="Woyke T."/>
            <person name="Bristow J."/>
            <person name="Markowitz V."/>
            <person name="Hugenholtz P."/>
            <person name="Eisen J.A."/>
            <person name="Kyrpides N.C."/>
            <person name="Klenk H.P."/>
            <person name="Lapidus A."/>
        </authorList>
    </citation>
    <scope>NUCLEOTIDE SEQUENCE [LARGE SCALE GENOMIC DNA]</scope>
    <source>
        <strain evidence="10">DSM 15567 / CIP 107919 / 50-1 BON</strain>
    </source>
</reference>
<keyword evidence="10" id="KW-1185">Reference proteome</keyword>
<dbReference type="HOGENOM" id="CLU_622275_0_0_9"/>
<comment type="subcellular location">
    <subcellularLocation>
        <location evidence="2">Membrane</location>
    </subcellularLocation>
</comment>
<dbReference type="OrthoDB" id="9796330at2"/>
<dbReference type="Proteomes" id="UP000008457">
    <property type="component" value="Chromosome"/>
</dbReference>
<dbReference type="EC" id="2.7.13.3" evidence="3"/>
<dbReference type="eggNOG" id="COG3284">
    <property type="taxonomic scope" value="Bacteria"/>
</dbReference>
<reference evidence="10" key="1">
    <citation type="submission" date="2010-11" db="EMBL/GenBank/DDBJ databases">
        <title>The complete genome of Mahella australiensis DSM 15567.</title>
        <authorList>
            <consortium name="US DOE Joint Genome Institute (JGI-PGF)"/>
            <person name="Lucas S."/>
            <person name="Copeland A."/>
            <person name="Lapidus A."/>
            <person name="Bruce D."/>
            <person name="Goodwin L."/>
            <person name="Pitluck S."/>
            <person name="Kyrpides N."/>
            <person name="Mavromatis K."/>
            <person name="Pagani I."/>
            <person name="Ivanova N."/>
            <person name="Teshima H."/>
            <person name="Brettin T."/>
            <person name="Detter J.C."/>
            <person name="Han C."/>
            <person name="Tapia R."/>
            <person name="Land M."/>
            <person name="Hauser L."/>
            <person name="Markowitz V."/>
            <person name="Cheng J.-F."/>
            <person name="Hugenholtz P."/>
            <person name="Woyke T."/>
            <person name="Wu D."/>
            <person name="Spring S."/>
            <person name="Pukall R."/>
            <person name="Steenblock K."/>
            <person name="Schneider S."/>
            <person name="Klenk H.-P."/>
            <person name="Eisen J.A."/>
        </authorList>
    </citation>
    <scope>NUCLEOTIDE SEQUENCE [LARGE SCALE GENOMIC DNA]</scope>
    <source>
        <strain evidence="10">DSM 15567 / CIP 107919 / 50-1 BON</strain>
    </source>
</reference>